<evidence type="ECO:0000313" key="2">
    <source>
        <dbReference type="EMBL" id="MDN3610185.1"/>
    </source>
</evidence>
<reference evidence="3" key="1">
    <citation type="journal article" date="2019" name="Int. J. Syst. Evol. Microbiol.">
        <title>The Global Catalogue of Microorganisms (GCM) 10K type strain sequencing project: providing services to taxonomists for standard genome sequencing and annotation.</title>
        <authorList>
            <consortium name="The Broad Institute Genomics Platform"/>
            <consortium name="The Broad Institute Genome Sequencing Center for Infectious Disease"/>
            <person name="Wu L."/>
            <person name="Ma J."/>
        </authorList>
    </citation>
    <scope>NUCLEOTIDE SEQUENCE [LARGE SCALE GENOMIC DNA]</scope>
    <source>
        <strain evidence="3">CECT 7398</strain>
    </source>
</reference>
<name>A0ABT8BSU0_9VIBR</name>
<protein>
    <submittedName>
        <fullName evidence="2">DUF4440 domain-containing protein</fullName>
    </submittedName>
</protein>
<accession>A0ABT8BSU0</accession>
<dbReference type="Proteomes" id="UP001238540">
    <property type="component" value="Unassembled WGS sequence"/>
</dbReference>
<feature type="domain" description="DUF4440" evidence="1">
    <location>
        <begin position="4"/>
        <end position="109"/>
    </location>
</feature>
<keyword evidence="3" id="KW-1185">Reference proteome</keyword>
<dbReference type="Pfam" id="PF14534">
    <property type="entry name" value="DUF4440"/>
    <property type="match status" value="1"/>
</dbReference>
<dbReference type="SUPFAM" id="SSF54427">
    <property type="entry name" value="NTF2-like"/>
    <property type="match status" value="1"/>
</dbReference>
<evidence type="ECO:0000259" key="1">
    <source>
        <dbReference type="Pfam" id="PF14534"/>
    </source>
</evidence>
<dbReference type="EMBL" id="JAUFQC010000001">
    <property type="protein sequence ID" value="MDN3610185.1"/>
    <property type="molecule type" value="Genomic_DNA"/>
</dbReference>
<proteinExistence type="predicted"/>
<gene>
    <name evidence="2" type="ORF">QWZ16_10775</name>
</gene>
<organism evidence="2 3">
    <name type="scientific">Vibrio ostreicida</name>
    <dbReference type="NCBI Taxonomy" id="526588"/>
    <lineage>
        <taxon>Bacteria</taxon>
        <taxon>Pseudomonadati</taxon>
        <taxon>Pseudomonadota</taxon>
        <taxon>Gammaproteobacteria</taxon>
        <taxon>Vibrionales</taxon>
        <taxon>Vibrionaceae</taxon>
        <taxon>Vibrio</taxon>
    </lineage>
</organism>
<comment type="caution">
    <text evidence="2">The sequence shown here is derived from an EMBL/GenBank/DDBJ whole genome shotgun (WGS) entry which is preliminary data.</text>
</comment>
<dbReference type="InterPro" id="IPR027843">
    <property type="entry name" value="DUF4440"/>
</dbReference>
<dbReference type="RefSeq" id="WP_170881973.1">
    <property type="nucleotide sequence ID" value="NZ_JABEYA020000001.1"/>
</dbReference>
<evidence type="ECO:0000313" key="3">
    <source>
        <dbReference type="Proteomes" id="UP001238540"/>
    </source>
</evidence>
<dbReference type="InterPro" id="IPR032710">
    <property type="entry name" value="NTF2-like_dom_sf"/>
</dbReference>
<sequence length="124" mass="14294">MNIIIEQEVALHQHEVRQSPREITRLIHPEFKEVGRSGESFDFVSIMTLMQDEKTASGYVHAQDFECVRLEPSVQLLLYKSAWVDESGKKGEFTKRSSLWTFTGENWQLKYHQGTPCDAFTLSG</sequence>